<organism evidence="1 2">
    <name type="scientific">Allocoleopsis franciscana PCC 7113</name>
    <dbReference type="NCBI Taxonomy" id="1173027"/>
    <lineage>
        <taxon>Bacteria</taxon>
        <taxon>Bacillati</taxon>
        <taxon>Cyanobacteriota</taxon>
        <taxon>Cyanophyceae</taxon>
        <taxon>Coleofasciculales</taxon>
        <taxon>Coleofasciculaceae</taxon>
        <taxon>Allocoleopsis</taxon>
        <taxon>Allocoleopsis franciscana</taxon>
    </lineage>
</organism>
<dbReference type="Proteomes" id="UP000010471">
    <property type="component" value="Chromosome"/>
</dbReference>
<dbReference type="InterPro" id="IPR049249">
    <property type="entry name" value="DUF6882"/>
</dbReference>
<gene>
    <name evidence="1" type="ORF">Mic7113_3124</name>
</gene>
<evidence type="ECO:0000313" key="2">
    <source>
        <dbReference type="Proteomes" id="UP000010471"/>
    </source>
</evidence>
<dbReference type="OrthoDB" id="8439179at2"/>
<sequence length="156" mass="17478">MNPEPPDYPTLLARSMAELRFKTQAHNNLWMLGQCNWEVDQDQGTILFTNPRGQSITAPVQIIGTYNTQDGTWLWGWDHPSVVPALQNHARTLRDYGEAQGVERLTTRKLHCSELEAWELTALACCLCHGEGAYRGPAGTTLVFMTFGKTTIRSEG</sequence>
<protein>
    <submittedName>
        <fullName evidence="1">Uncharacterized protein</fullName>
    </submittedName>
</protein>
<proteinExistence type="predicted"/>
<reference evidence="1 2" key="1">
    <citation type="submission" date="2012-06" db="EMBL/GenBank/DDBJ databases">
        <title>Finished chromosome of genome of Microcoleus sp. PCC 7113.</title>
        <authorList>
            <consortium name="US DOE Joint Genome Institute"/>
            <person name="Gugger M."/>
            <person name="Coursin T."/>
            <person name="Rippka R."/>
            <person name="Tandeau De Marsac N."/>
            <person name="Huntemann M."/>
            <person name="Wei C.-L."/>
            <person name="Han J."/>
            <person name="Detter J.C."/>
            <person name="Han C."/>
            <person name="Tapia R."/>
            <person name="Chen A."/>
            <person name="Kyrpides N."/>
            <person name="Mavromatis K."/>
            <person name="Markowitz V."/>
            <person name="Szeto E."/>
            <person name="Ivanova N."/>
            <person name="Pagani I."/>
            <person name="Pati A."/>
            <person name="Goodwin L."/>
            <person name="Nordberg H.P."/>
            <person name="Cantor M.N."/>
            <person name="Hua S.X."/>
            <person name="Woyke T."/>
            <person name="Kerfeld C.A."/>
        </authorList>
    </citation>
    <scope>NUCLEOTIDE SEQUENCE [LARGE SCALE GENOMIC DNA]</scope>
    <source>
        <strain evidence="1 2">PCC 7113</strain>
    </source>
</reference>
<dbReference type="Pfam" id="PF21813">
    <property type="entry name" value="DUF6882"/>
    <property type="match status" value="1"/>
</dbReference>
<dbReference type="EMBL" id="CP003630">
    <property type="protein sequence ID" value="AFZ18870.1"/>
    <property type="molecule type" value="Genomic_DNA"/>
</dbReference>
<keyword evidence="2" id="KW-1185">Reference proteome</keyword>
<dbReference type="KEGG" id="mic:Mic7113_3124"/>
<dbReference type="PATRIC" id="fig|1173027.3.peg.3447"/>
<evidence type="ECO:0000313" key="1">
    <source>
        <dbReference type="EMBL" id="AFZ18870.1"/>
    </source>
</evidence>
<accession>K9WEN4</accession>
<name>K9WEN4_9CYAN</name>
<dbReference type="STRING" id="1173027.Mic7113_3124"/>
<dbReference type="HOGENOM" id="CLU_123911_0_0_3"/>
<dbReference type="RefSeq" id="WP_015183015.1">
    <property type="nucleotide sequence ID" value="NC_019738.1"/>
</dbReference>
<dbReference type="eggNOG" id="ENOG5032TQK">
    <property type="taxonomic scope" value="Bacteria"/>
</dbReference>
<dbReference type="AlphaFoldDB" id="K9WEN4"/>